<dbReference type="InterPro" id="IPR048304">
    <property type="entry name" value="UbiD_Rift_dom"/>
</dbReference>
<dbReference type="NCBIfam" id="TIGR03701">
    <property type="entry name" value="mena_SCO4490"/>
    <property type="match status" value="1"/>
</dbReference>
<dbReference type="PANTHER" id="PTHR30108:SF17">
    <property type="entry name" value="FERULIC ACID DECARBOXYLASE 1"/>
    <property type="match status" value="1"/>
</dbReference>
<dbReference type="RefSeq" id="WP_038049172.1">
    <property type="nucleotide sequence ID" value="NZ_JMFG01000018.1"/>
</dbReference>
<evidence type="ECO:0000313" key="5">
    <source>
        <dbReference type="EMBL" id="HET47544.1"/>
    </source>
</evidence>
<gene>
    <name evidence="6" type="ORF">EG19_03210</name>
    <name evidence="5" type="ORF">ENQ31_05220</name>
</gene>
<dbReference type="NCBIfam" id="TIGR00148">
    <property type="entry name" value="UbiD family decarboxylase"/>
    <property type="match status" value="1"/>
</dbReference>
<dbReference type="AlphaFoldDB" id="A0A062XME5"/>
<name>A0A062XME5_9BACT</name>
<dbReference type="Pfam" id="PF01977">
    <property type="entry name" value="UbiD"/>
    <property type="match status" value="1"/>
</dbReference>
<reference evidence="6 7" key="1">
    <citation type="submission" date="2014-04" db="EMBL/GenBank/DDBJ databases">
        <title>The Genome Sequence of Thermoanaerobaculum aquaticum MP-01, The First Cultivated Group 23 Acidobacterium.</title>
        <authorList>
            <person name="Stamps B.W."/>
            <person name="Losey N.A."/>
            <person name="Lawson P.A."/>
            <person name="Stevenson B.S."/>
        </authorList>
    </citation>
    <scope>NUCLEOTIDE SEQUENCE [LARGE SCALE GENOMIC DNA]</scope>
    <source>
        <strain evidence="6 7">MP-01</strain>
    </source>
</reference>
<comment type="caution">
    <text evidence="6">The sequence shown here is derived from an EMBL/GenBank/DDBJ whole genome shotgun (WGS) entry which is preliminary data.</text>
</comment>
<dbReference type="Gene3D" id="3.40.1670.10">
    <property type="entry name" value="UbiD C-terminal domain-like"/>
    <property type="match status" value="1"/>
</dbReference>
<feature type="domain" description="3-octaprenyl-4-hydroxybenzoate carboxy-lyase-like N-terminal" evidence="3">
    <location>
        <begin position="11"/>
        <end position="84"/>
    </location>
</feature>
<dbReference type="EMBL" id="DSMR01000379">
    <property type="protein sequence ID" value="HET47544.1"/>
    <property type="molecule type" value="Genomic_DNA"/>
</dbReference>
<dbReference type="GO" id="GO:0005829">
    <property type="term" value="C:cytosol"/>
    <property type="evidence" value="ECO:0007669"/>
    <property type="project" value="TreeGrafter"/>
</dbReference>
<dbReference type="GO" id="GO:0006744">
    <property type="term" value="P:ubiquinone biosynthetic process"/>
    <property type="evidence" value="ECO:0007669"/>
    <property type="project" value="TreeGrafter"/>
</dbReference>
<comment type="similarity">
    <text evidence="1">Belongs to the UbiD family.</text>
</comment>
<dbReference type="EMBL" id="JMFG01000018">
    <property type="protein sequence ID" value="KDA53737.1"/>
    <property type="molecule type" value="Genomic_DNA"/>
</dbReference>
<dbReference type="SUPFAM" id="SSF143968">
    <property type="entry name" value="UbiD C-terminal domain-like"/>
    <property type="match status" value="1"/>
</dbReference>
<evidence type="ECO:0000259" key="4">
    <source>
        <dbReference type="Pfam" id="PF20696"/>
    </source>
</evidence>
<accession>A0A062XME5</accession>
<keyword evidence="7" id="KW-1185">Reference proteome</keyword>
<dbReference type="SUPFAM" id="SSF50475">
    <property type="entry name" value="FMN-binding split barrel"/>
    <property type="match status" value="1"/>
</dbReference>
<reference evidence="5" key="2">
    <citation type="journal article" date="2020" name="mSystems">
        <title>Genome- and Community-Level Interaction Insights into Carbon Utilization and Element Cycling Functions of Hydrothermarchaeota in Hydrothermal Sediment.</title>
        <authorList>
            <person name="Zhou Z."/>
            <person name="Liu Y."/>
            <person name="Xu W."/>
            <person name="Pan J."/>
            <person name="Luo Z.H."/>
            <person name="Li M."/>
        </authorList>
    </citation>
    <scope>NUCLEOTIDE SEQUENCE [LARGE SCALE GENOMIC DNA]</scope>
    <source>
        <strain evidence="5">SpSt-299</strain>
    </source>
</reference>
<dbReference type="InterPro" id="IPR049383">
    <property type="entry name" value="UbiD-like_N"/>
</dbReference>
<dbReference type="InterPro" id="IPR049381">
    <property type="entry name" value="UbiD-like_C"/>
</dbReference>
<dbReference type="Pfam" id="PF20695">
    <property type="entry name" value="UbiD_N"/>
    <property type="match status" value="1"/>
</dbReference>
<evidence type="ECO:0000256" key="1">
    <source>
        <dbReference type="ARBA" id="ARBA00010021"/>
    </source>
</evidence>
<dbReference type="STRING" id="1312852.EG19_03210"/>
<dbReference type="Proteomes" id="UP000027284">
    <property type="component" value="Unassembled WGS sequence"/>
</dbReference>
<dbReference type="Gene3D" id="1.20.5.570">
    <property type="entry name" value="Single helix bin"/>
    <property type="match status" value="1"/>
</dbReference>
<dbReference type="GO" id="GO:0008694">
    <property type="term" value="F:4-hydroxy-3-polyprenylbenzoate decarboxylase activity"/>
    <property type="evidence" value="ECO:0007669"/>
    <property type="project" value="TreeGrafter"/>
</dbReference>
<sequence length="485" mass="54755">MAFADLRDFLRFLEKRGELARIQKPISPILEMTEIADRVVKKQGPTLLFESPTEGAFPVVMNIFGSIPRVMAALGVESWEAWAERVNFFLEPKMPSGLLDKVRTLPKLLELSGIFPKVVREGPVQEVIKTGDQVDLFELPVLKCWPQDGGRFITLTNVITKDPETGTRNCGMYRLQVYDRNTTGMHWHLHHDSARIFQNHARRGQRTEVAVALGGDPATIFAPAVPLPPGVDEMLFAGFVRGQAVEMVKCVTVDLEVPAHAEIVLEGWVDPEERRVEGPFGDHTGFYSLADEYPVFHVTAITHRRNALYPTTIVGKPPMEDCYMGFAIERMFLPLMQKMLPEVVDYHMPFEGVFHNLMIVAIDKRYPHHARKVMHGIWGLGQATFTKVIVVVDADVNVHDLSEVAWKALANIDPQRDFEFVLGPAETLDHASRAPWWGSKVGIDATRKWPSEGFTRPWPDEIIMSPEVKKKIDAIWHELGLQEAS</sequence>
<evidence type="ECO:0000259" key="3">
    <source>
        <dbReference type="Pfam" id="PF20695"/>
    </source>
</evidence>
<evidence type="ECO:0000313" key="7">
    <source>
        <dbReference type="Proteomes" id="UP000027284"/>
    </source>
</evidence>
<evidence type="ECO:0000313" key="6">
    <source>
        <dbReference type="EMBL" id="KDA53737.1"/>
    </source>
</evidence>
<dbReference type="InterPro" id="IPR002830">
    <property type="entry name" value="UbiD"/>
</dbReference>
<protein>
    <submittedName>
        <fullName evidence="5">Menaquinone biosynthesis decarboxylase</fullName>
    </submittedName>
</protein>
<dbReference type="Pfam" id="PF20696">
    <property type="entry name" value="UbiD_C"/>
    <property type="match status" value="1"/>
</dbReference>
<proteinExistence type="inferred from homology"/>
<dbReference type="InterPro" id="IPR022390">
    <property type="entry name" value="HBDC"/>
</dbReference>
<organism evidence="6 7">
    <name type="scientific">Thermoanaerobaculum aquaticum</name>
    <dbReference type="NCBI Taxonomy" id="1312852"/>
    <lineage>
        <taxon>Bacteria</taxon>
        <taxon>Pseudomonadati</taxon>
        <taxon>Acidobacteriota</taxon>
        <taxon>Thermoanaerobaculia</taxon>
        <taxon>Thermoanaerobaculales</taxon>
        <taxon>Thermoanaerobaculaceae</taxon>
        <taxon>Thermoanaerobaculum</taxon>
    </lineage>
</organism>
<dbReference type="OrthoDB" id="9809841at2"/>
<dbReference type="PANTHER" id="PTHR30108">
    <property type="entry name" value="3-OCTAPRENYL-4-HYDROXYBENZOATE CARBOXY-LYASE-RELATED"/>
    <property type="match status" value="1"/>
</dbReference>
<evidence type="ECO:0000259" key="2">
    <source>
        <dbReference type="Pfam" id="PF01977"/>
    </source>
</evidence>
<feature type="domain" description="3-octaprenyl-4-hydroxybenzoate carboxy-lyase-like C-terminal" evidence="4">
    <location>
        <begin position="322"/>
        <end position="445"/>
    </location>
</feature>
<feature type="domain" description="3-octaprenyl-4-hydroxybenzoate carboxy-lyase-like Rift-related" evidence="2">
    <location>
        <begin position="119"/>
        <end position="317"/>
    </location>
</feature>